<name>A0A550CUJ2_9AGAR</name>
<evidence type="ECO:0000313" key="4">
    <source>
        <dbReference type="Proteomes" id="UP000320762"/>
    </source>
</evidence>
<accession>A0A550CUJ2</accession>
<dbReference type="OrthoDB" id="5595751at2759"/>
<evidence type="ECO:0000259" key="2">
    <source>
        <dbReference type="Pfam" id="PF02602"/>
    </source>
</evidence>
<gene>
    <name evidence="3" type="ORF">BD626DRAFT_394342</name>
</gene>
<feature type="region of interest" description="Disordered" evidence="1">
    <location>
        <begin position="232"/>
        <end position="257"/>
    </location>
</feature>
<dbReference type="CDD" id="cd06578">
    <property type="entry name" value="HemD"/>
    <property type="match status" value="1"/>
</dbReference>
<dbReference type="STRING" id="97359.A0A550CUJ2"/>
<protein>
    <submittedName>
        <fullName evidence="3">Tetrapyrrole biosynthesis, uroporphyrinogen III synthase</fullName>
    </submittedName>
</protein>
<dbReference type="AlphaFoldDB" id="A0A550CUJ2"/>
<feature type="domain" description="Tetrapyrrole biosynthesis uroporphyrinogen III synthase" evidence="2">
    <location>
        <begin position="19"/>
        <end position="226"/>
    </location>
</feature>
<dbReference type="GO" id="GO:0005829">
    <property type="term" value="C:cytosol"/>
    <property type="evidence" value="ECO:0007669"/>
    <property type="project" value="TreeGrafter"/>
</dbReference>
<comment type="caution">
    <text evidence="3">The sequence shown here is derived from an EMBL/GenBank/DDBJ whole genome shotgun (WGS) entry which is preliminary data.</text>
</comment>
<dbReference type="Proteomes" id="UP000320762">
    <property type="component" value="Unassembled WGS sequence"/>
</dbReference>
<dbReference type="InterPro" id="IPR036108">
    <property type="entry name" value="4pyrrol_syn_uPrphyn_synt_sf"/>
</dbReference>
<reference evidence="3 4" key="1">
    <citation type="journal article" date="2019" name="New Phytol.">
        <title>Comparative genomics reveals unique wood-decay strategies and fruiting body development in the Schizophyllaceae.</title>
        <authorList>
            <person name="Almasi E."/>
            <person name="Sahu N."/>
            <person name="Krizsan K."/>
            <person name="Balint B."/>
            <person name="Kovacs G.M."/>
            <person name="Kiss B."/>
            <person name="Cseklye J."/>
            <person name="Drula E."/>
            <person name="Henrissat B."/>
            <person name="Nagy I."/>
            <person name="Chovatia M."/>
            <person name="Adam C."/>
            <person name="LaButti K."/>
            <person name="Lipzen A."/>
            <person name="Riley R."/>
            <person name="Grigoriev I.V."/>
            <person name="Nagy L.G."/>
        </authorList>
    </citation>
    <scope>NUCLEOTIDE SEQUENCE [LARGE SCALE GENOMIC DNA]</scope>
    <source>
        <strain evidence="3 4">NL-1724</strain>
    </source>
</reference>
<dbReference type="InterPro" id="IPR003754">
    <property type="entry name" value="4pyrrol_synth_uPrphyn_synth"/>
</dbReference>
<dbReference type="InterPro" id="IPR039793">
    <property type="entry name" value="UROS/Hem4"/>
</dbReference>
<dbReference type="Gene3D" id="3.40.50.10090">
    <property type="match status" value="2"/>
</dbReference>
<dbReference type="GO" id="GO:0006780">
    <property type="term" value="P:uroporphyrinogen III biosynthetic process"/>
    <property type="evidence" value="ECO:0007669"/>
    <property type="project" value="InterPro"/>
</dbReference>
<evidence type="ECO:0000256" key="1">
    <source>
        <dbReference type="SAM" id="MobiDB-lite"/>
    </source>
</evidence>
<dbReference type="Pfam" id="PF02602">
    <property type="entry name" value="HEM4"/>
    <property type="match status" value="1"/>
</dbReference>
<keyword evidence="4" id="KW-1185">Reference proteome</keyword>
<dbReference type="GO" id="GO:0004852">
    <property type="term" value="F:uroporphyrinogen-III synthase activity"/>
    <property type="evidence" value="ECO:0007669"/>
    <property type="project" value="InterPro"/>
</dbReference>
<sequence length="312" mass="33401">MVPTAVILLRAPDADNKDRYEIALEEAGYAAVSVAALDTGFVNEDAFRVVIQTRASDFDGVIVTSSRACDAWKRAAQDIYPASSASNDWTTKPFYAVGHATATALREIADSPAAPRDVRGEESGTGEQLARFIVDDVRAGDATRGHPTRLLYLTGDKNRDTVPKILAEAGVAFEPLQVYGTCGRPDFAGKLDEAVQRISAADDPWVVFFASSSTDFALPFLRQHFSFRQSTSLEGSNAPSDAPVESEPLGVPTSNRMPATHRTARIAAIGPVSSDHISRELHLHVDAVATKPSPANLVDAIRAAPRPAFSVV</sequence>
<dbReference type="PANTHER" id="PTHR12390">
    <property type="entry name" value="UROPORPHYRINOGEN III SYNTHASE"/>
    <property type="match status" value="1"/>
</dbReference>
<proteinExistence type="predicted"/>
<dbReference type="SUPFAM" id="SSF69618">
    <property type="entry name" value="HemD-like"/>
    <property type="match status" value="1"/>
</dbReference>
<organism evidence="3 4">
    <name type="scientific">Schizophyllum amplum</name>
    <dbReference type="NCBI Taxonomy" id="97359"/>
    <lineage>
        <taxon>Eukaryota</taxon>
        <taxon>Fungi</taxon>
        <taxon>Dikarya</taxon>
        <taxon>Basidiomycota</taxon>
        <taxon>Agaricomycotina</taxon>
        <taxon>Agaricomycetes</taxon>
        <taxon>Agaricomycetidae</taxon>
        <taxon>Agaricales</taxon>
        <taxon>Schizophyllaceae</taxon>
        <taxon>Schizophyllum</taxon>
    </lineage>
</organism>
<dbReference type="UniPathway" id="UPA00251">
    <property type="reaction ID" value="UER00320"/>
</dbReference>
<evidence type="ECO:0000313" key="3">
    <source>
        <dbReference type="EMBL" id="TRM68448.1"/>
    </source>
</evidence>
<dbReference type="EMBL" id="VDMD01000002">
    <property type="protein sequence ID" value="TRM68448.1"/>
    <property type="molecule type" value="Genomic_DNA"/>
</dbReference>
<dbReference type="PANTHER" id="PTHR12390:SF0">
    <property type="entry name" value="UROPORPHYRINOGEN-III SYNTHASE"/>
    <property type="match status" value="1"/>
</dbReference>
<dbReference type="GO" id="GO:0006782">
    <property type="term" value="P:protoporphyrinogen IX biosynthetic process"/>
    <property type="evidence" value="ECO:0007669"/>
    <property type="project" value="UniProtKB-UniPathway"/>
</dbReference>